<dbReference type="PROSITE" id="PS51257">
    <property type="entry name" value="PROKAR_LIPOPROTEIN"/>
    <property type="match status" value="1"/>
</dbReference>
<comment type="caution">
    <text evidence="5">The sequence shown here is derived from an EMBL/GenBank/DDBJ whole genome shotgun (WGS) entry which is preliminary data.</text>
</comment>
<keyword evidence="6" id="KW-1185">Reference proteome</keyword>
<evidence type="ECO:0000259" key="4">
    <source>
        <dbReference type="Pfam" id="PF12849"/>
    </source>
</evidence>
<proteinExistence type="predicted"/>
<protein>
    <recommendedName>
        <fullName evidence="4">PBP domain-containing protein</fullName>
    </recommendedName>
</protein>
<sequence length="485" mass="52412">MAIHRRTARPALVALALSGALLMSACSQNEDPDASDLVADAQAQDYAAQQAAQTAVTKANKALPVRPSGQLAIDGTTTFTLTREGVERYTATGASTTIKVGDNTQDQAFQELCSGKIDLVNSERSITRSEWEACQAVGLDVVQFQIASDGIVIAIKSESDVGGDCLSTDQVKEVWRAGSPITDWSQLGLDDVPMAVGGPSVGSFQVGFDEFGKTVLGSQGPSQTDLRSDYFSYDRFDQARKFLNGGTRKAKVAQTYPDRARQLGLRKSELVTARQVLADAANELQTAKAERAKGIRDKRSAADQAKDEARVVAARVAVDKARGAVVTARARFERAKRLAETAADARRTIERSNGHVIYARFGNYELFEEELRPFEITLPDGHRNCVFPSQTTIASGIYPLSTQVLLTTTTRSLERDEVTGFLKDYLMSAQDAATEASMIGLTDDTLRQELAWLDGTSQPTLVIPPEDKPKADADRDATEPGAPAR</sequence>
<feature type="domain" description="PBP" evidence="4">
    <location>
        <begin position="68"/>
        <end position="422"/>
    </location>
</feature>
<dbReference type="InterPro" id="IPR050811">
    <property type="entry name" value="Phosphate_ABC_transporter"/>
</dbReference>
<feature type="chain" id="PRO_5045199860" description="PBP domain-containing protein" evidence="3">
    <location>
        <begin position="30"/>
        <end position="485"/>
    </location>
</feature>
<dbReference type="PANTHER" id="PTHR30570:SF1">
    <property type="entry name" value="PHOSPHATE-BINDING PROTEIN PSTS"/>
    <property type="match status" value="1"/>
</dbReference>
<evidence type="ECO:0000256" key="2">
    <source>
        <dbReference type="SAM" id="MobiDB-lite"/>
    </source>
</evidence>
<evidence type="ECO:0000313" key="5">
    <source>
        <dbReference type="EMBL" id="GAA4738948.1"/>
    </source>
</evidence>
<dbReference type="Gene3D" id="3.40.190.10">
    <property type="entry name" value="Periplasmic binding protein-like II"/>
    <property type="match status" value="2"/>
</dbReference>
<feature type="compositionally biased region" description="Basic and acidic residues" evidence="2">
    <location>
        <begin position="465"/>
        <end position="478"/>
    </location>
</feature>
<feature type="region of interest" description="Disordered" evidence="2">
    <location>
        <begin position="457"/>
        <end position="485"/>
    </location>
</feature>
<dbReference type="PANTHER" id="PTHR30570">
    <property type="entry name" value="PERIPLASMIC PHOSPHATE BINDING COMPONENT OF PHOSPHATE ABC TRANSPORTER"/>
    <property type="match status" value="1"/>
</dbReference>
<reference evidence="6" key="1">
    <citation type="journal article" date="2019" name="Int. J. Syst. Evol. Microbiol.">
        <title>The Global Catalogue of Microorganisms (GCM) 10K type strain sequencing project: providing services to taxonomists for standard genome sequencing and annotation.</title>
        <authorList>
            <consortium name="The Broad Institute Genomics Platform"/>
            <consortium name="The Broad Institute Genome Sequencing Center for Infectious Disease"/>
            <person name="Wu L."/>
            <person name="Ma J."/>
        </authorList>
    </citation>
    <scope>NUCLEOTIDE SEQUENCE [LARGE SCALE GENOMIC DNA]</scope>
    <source>
        <strain evidence="6">JCM 18532</strain>
    </source>
</reference>
<gene>
    <name evidence="5" type="ORF">GCM10023350_24180</name>
</gene>
<evidence type="ECO:0000256" key="3">
    <source>
        <dbReference type="SAM" id="SignalP"/>
    </source>
</evidence>
<dbReference type="Proteomes" id="UP001499882">
    <property type="component" value="Unassembled WGS sequence"/>
</dbReference>
<dbReference type="SUPFAM" id="SSF53850">
    <property type="entry name" value="Periplasmic binding protein-like II"/>
    <property type="match status" value="1"/>
</dbReference>
<dbReference type="InterPro" id="IPR024370">
    <property type="entry name" value="PBP_domain"/>
</dbReference>
<name>A0ABP8YVX8_9ACTN</name>
<dbReference type="EMBL" id="BAABKN010000014">
    <property type="protein sequence ID" value="GAA4738948.1"/>
    <property type="molecule type" value="Genomic_DNA"/>
</dbReference>
<evidence type="ECO:0000313" key="6">
    <source>
        <dbReference type="Proteomes" id="UP001499882"/>
    </source>
</evidence>
<dbReference type="Pfam" id="PF12849">
    <property type="entry name" value="PBP_like_2"/>
    <property type="match status" value="1"/>
</dbReference>
<dbReference type="RefSeq" id="WP_345527027.1">
    <property type="nucleotide sequence ID" value="NZ_BAABKN010000014.1"/>
</dbReference>
<keyword evidence="1 3" id="KW-0732">Signal</keyword>
<organism evidence="5 6">
    <name type="scientific">Nocardioides endophyticus</name>
    <dbReference type="NCBI Taxonomy" id="1353775"/>
    <lineage>
        <taxon>Bacteria</taxon>
        <taxon>Bacillati</taxon>
        <taxon>Actinomycetota</taxon>
        <taxon>Actinomycetes</taxon>
        <taxon>Propionibacteriales</taxon>
        <taxon>Nocardioidaceae</taxon>
        <taxon>Nocardioides</taxon>
    </lineage>
</organism>
<accession>A0ABP8YVX8</accession>
<evidence type="ECO:0000256" key="1">
    <source>
        <dbReference type="ARBA" id="ARBA00022729"/>
    </source>
</evidence>
<feature type="signal peptide" evidence="3">
    <location>
        <begin position="1"/>
        <end position="29"/>
    </location>
</feature>